<dbReference type="Pfam" id="PF01547">
    <property type="entry name" value="SBP_bac_1"/>
    <property type="match status" value="1"/>
</dbReference>
<keyword evidence="4" id="KW-1185">Reference proteome</keyword>
<dbReference type="CDD" id="cd14748">
    <property type="entry name" value="PBP2_UgpB"/>
    <property type="match status" value="1"/>
</dbReference>
<dbReference type="Proteomes" id="UP000309676">
    <property type="component" value="Unassembled WGS sequence"/>
</dbReference>
<dbReference type="PANTHER" id="PTHR43649">
    <property type="entry name" value="ARABINOSE-BINDING PROTEIN-RELATED"/>
    <property type="match status" value="1"/>
</dbReference>
<proteinExistence type="predicted"/>
<evidence type="ECO:0000313" key="4">
    <source>
        <dbReference type="Proteomes" id="UP000309676"/>
    </source>
</evidence>
<feature type="region of interest" description="Disordered" evidence="1">
    <location>
        <begin position="29"/>
        <end position="51"/>
    </location>
</feature>
<gene>
    <name evidence="3" type="ORF">FE782_06020</name>
</gene>
<dbReference type="AlphaFoldDB" id="A0A5R9GCV2"/>
<dbReference type="PROSITE" id="PS51257">
    <property type="entry name" value="PROKAR_LIPOPROTEIN"/>
    <property type="match status" value="1"/>
</dbReference>
<dbReference type="InterPro" id="IPR006059">
    <property type="entry name" value="SBP"/>
</dbReference>
<protein>
    <submittedName>
        <fullName evidence="3">ABC transporter substrate-binding protein</fullName>
    </submittedName>
</protein>
<dbReference type="InterPro" id="IPR050490">
    <property type="entry name" value="Bact_solute-bd_prot1"/>
</dbReference>
<reference evidence="3 4" key="1">
    <citation type="submission" date="2019-05" db="EMBL/GenBank/DDBJ databases">
        <authorList>
            <person name="Narsing Rao M.P."/>
            <person name="Li W.J."/>
        </authorList>
    </citation>
    <scope>NUCLEOTIDE SEQUENCE [LARGE SCALE GENOMIC DNA]</scope>
    <source>
        <strain evidence="3 4">SYSU_K30003</strain>
    </source>
</reference>
<dbReference type="Gene3D" id="3.40.190.10">
    <property type="entry name" value="Periplasmic binding protein-like II"/>
    <property type="match status" value="2"/>
</dbReference>
<keyword evidence="2" id="KW-0732">Signal</keyword>
<name>A0A5R9GCV2_9BACL</name>
<organism evidence="3 4">
    <name type="scientific">Paenibacillus antri</name>
    <dbReference type="NCBI Taxonomy" id="2582848"/>
    <lineage>
        <taxon>Bacteria</taxon>
        <taxon>Bacillati</taxon>
        <taxon>Bacillota</taxon>
        <taxon>Bacilli</taxon>
        <taxon>Bacillales</taxon>
        <taxon>Paenibacillaceae</taxon>
        <taxon>Paenibacillus</taxon>
    </lineage>
</organism>
<feature type="signal peptide" evidence="2">
    <location>
        <begin position="1"/>
        <end position="22"/>
    </location>
</feature>
<evidence type="ECO:0000256" key="2">
    <source>
        <dbReference type="SAM" id="SignalP"/>
    </source>
</evidence>
<dbReference type="EMBL" id="VCIW01000003">
    <property type="protein sequence ID" value="TLS52929.1"/>
    <property type="molecule type" value="Genomic_DNA"/>
</dbReference>
<feature type="chain" id="PRO_5039013860" evidence="2">
    <location>
        <begin position="23"/>
        <end position="452"/>
    </location>
</feature>
<accession>A0A5R9GCV2</accession>
<evidence type="ECO:0000256" key="1">
    <source>
        <dbReference type="SAM" id="MobiDB-lite"/>
    </source>
</evidence>
<dbReference type="RefSeq" id="WP_138193170.1">
    <property type="nucleotide sequence ID" value="NZ_VCIW01000003.1"/>
</dbReference>
<dbReference type="PANTHER" id="PTHR43649:SF12">
    <property type="entry name" value="DIACETYLCHITOBIOSE BINDING PROTEIN DASA"/>
    <property type="match status" value="1"/>
</dbReference>
<evidence type="ECO:0000313" key="3">
    <source>
        <dbReference type="EMBL" id="TLS52929.1"/>
    </source>
</evidence>
<dbReference type="OrthoDB" id="9808332at2"/>
<dbReference type="SUPFAM" id="SSF53850">
    <property type="entry name" value="Periplasmic binding protein-like II"/>
    <property type="match status" value="1"/>
</dbReference>
<sequence length="452" mass="50125">MKKVRKSAFMLMASVMSLSALLAACSGGNAEKPAAETPGSGTTAEQPAVDKPKEKVELEFWTHWGSTTRRPIIEKIVSDFNGSQDWITVKHVFLPYGEGWTKALAQIAAGNPPDVIIHEIAKVAQRADKNQVENLSPFLAKDDISGRFHEYLYEAMKYNGDVYALPFNTDTRFLFYNKKMFAEAGLDPEKPPTTWAEMEEYAKKLDVIGADGKIERLGYHPLLAGGHEMFMLNAGGGKAWVSADAKEVNINTPEHVEALKWLLSWNERLGQQNVETFKATFGSKTNEPLIAGKLAMKVENGTFWTQIRDFAANRDDFGVAPMPEFKPGSGHHSFSGGFTIEIPKGAKHPEASWEFLKFMTDYDAQKYWAQFNFDNVANKEVALDEDLLKDPVYAFSVQNLEVSNLTPAPVSAPDFQTLLNPEIEAAIQGQQSPEDALAKAQKAVEDLIAQNQ</sequence>
<comment type="caution">
    <text evidence="3">The sequence shown here is derived from an EMBL/GenBank/DDBJ whole genome shotgun (WGS) entry which is preliminary data.</text>
</comment>